<evidence type="ECO:0000313" key="2">
    <source>
        <dbReference type="EMBL" id="MFC6164228.1"/>
    </source>
</evidence>
<comment type="caution">
    <text evidence="2">The sequence shown here is derived from an EMBL/GenBank/DDBJ whole genome shotgun (WGS) entry which is preliminary data.</text>
</comment>
<sequence length="78" mass="9057">MLNIKPVSELRNYNKILTEVNPDAPLFLTKNGYGKYTILDIKDYERLRDSLTILNKLRQAQKGHTHSMAEVRQELLGK</sequence>
<dbReference type="RefSeq" id="WP_137641390.1">
    <property type="nucleotide sequence ID" value="NZ_BJDK01000057.1"/>
</dbReference>
<evidence type="ECO:0000313" key="3">
    <source>
        <dbReference type="Proteomes" id="UP001596253"/>
    </source>
</evidence>
<dbReference type="Proteomes" id="UP001596253">
    <property type="component" value="Unassembled WGS sequence"/>
</dbReference>
<organism evidence="2 3">
    <name type="scientific">Lactiplantibacillus dongliensis</name>
    <dbReference type="NCBI Taxonomy" id="2559919"/>
    <lineage>
        <taxon>Bacteria</taxon>
        <taxon>Bacillati</taxon>
        <taxon>Bacillota</taxon>
        <taxon>Bacilli</taxon>
        <taxon>Lactobacillales</taxon>
        <taxon>Lactobacillaceae</taxon>
        <taxon>Lactiplantibacillus</taxon>
    </lineage>
</organism>
<keyword evidence="3" id="KW-1185">Reference proteome</keyword>
<evidence type="ECO:0000256" key="1">
    <source>
        <dbReference type="ARBA" id="ARBA00009981"/>
    </source>
</evidence>
<accession>A0ABW1R782</accession>
<gene>
    <name evidence="2" type="ORF">ACFP3T_06035</name>
</gene>
<name>A0ABW1R782_9LACO</name>
<dbReference type="EMBL" id="JBHSSD010000027">
    <property type="protein sequence ID" value="MFC6164228.1"/>
    <property type="molecule type" value="Genomic_DNA"/>
</dbReference>
<dbReference type="InterPro" id="IPR036165">
    <property type="entry name" value="YefM-like_sf"/>
</dbReference>
<dbReference type="SUPFAM" id="SSF143120">
    <property type="entry name" value="YefM-like"/>
    <property type="match status" value="1"/>
</dbReference>
<reference evidence="3" key="1">
    <citation type="journal article" date="2019" name="Int. J. Syst. Evol. Microbiol.">
        <title>The Global Catalogue of Microorganisms (GCM) 10K type strain sequencing project: providing services to taxonomists for standard genome sequencing and annotation.</title>
        <authorList>
            <consortium name="The Broad Institute Genomics Platform"/>
            <consortium name="The Broad Institute Genome Sequencing Center for Infectious Disease"/>
            <person name="Wu L."/>
            <person name="Ma J."/>
        </authorList>
    </citation>
    <scope>NUCLEOTIDE SEQUENCE [LARGE SCALE GENOMIC DNA]</scope>
    <source>
        <strain evidence="3">CCM 8932</strain>
    </source>
</reference>
<proteinExistence type="inferred from homology"/>
<protein>
    <submittedName>
        <fullName evidence="2">Type II toxin-antitoxin system Phd/YefM family antitoxin</fullName>
    </submittedName>
</protein>
<comment type="similarity">
    <text evidence="1">Belongs to the phD/YefM antitoxin family.</text>
</comment>